<organism evidence="1 2">
    <name type="scientific">Agrilactobacillus composti DSM 18527 = JCM 14202</name>
    <dbReference type="NCBI Taxonomy" id="1423734"/>
    <lineage>
        <taxon>Bacteria</taxon>
        <taxon>Bacillati</taxon>
        <taxon>Bacillota</taxon>
        <taxon>Bacilli</taxon>
        <taxon>Lactobacillales</taxon>
        <taxon>Lactobacillaceae</taxon>
        <taxon>Agrilactobacillus</taxon>
    </lineage>
</organism>
<accession>A0A0R1Y6W2</accession>
<dbReference type="PATRIC" id="fig|1423734.3.peg.870"/>
<proteinExistence type="predicted"/>
<evidence type="ECO:0000313" key="1">
    <source>
        <dbReference type="EMBL" id="KRM35835.1"/>
    </source>
</evidence>
<dbReference type="AlphaFoldDB" id="A0A0R1Y6W2"/>
<name>A0A0R1Y6W2_9LACO</name>
<evidence type="ECO:0000313" key="2">
    <source>
        <dbReference type="Proteomes" id="UP000051236"/>
    </source>
</evidence>
<dbReference type="EMBL" id="AZGA01000011">
    <property type="protein sequence ID" value="KRM35835.1"/>
    <property type="molecule type" value="Genomic_DNA"/>
</dbReference>
<protein>
    <submittedName>
        <fullName evidence="1">Uncharacterized protein</fullName>
    </submittedName>
</protein>
<reference evidence="1 2" key="1">
    <citation type="journal article" date="2015" name="Genome Announc.">
        <title>Expanding the biotechnology potential of lactobacilli through comparative genomics of 213 strains and associated genera.</title>
        <authorList>
            <person name="Sun Z."/>
            <person name="Harris H.M."/>
            <person name="McCann A."/>
            <person name="Guo C."/>
            <person name="Argimon S."/>
            <person name="Zhang W."/>
            <person name="Yang X."/>
            <person name="Jeffery I.B."/>
            <person name="Cooney J.C."/>
            <person name="Kagawa T.F."/>
            <person name="Liu W."/>
            <person name="Song Y."/>
            <person name="Salvetti E."/>
            <person name="Wrobel A."/>
            <person name="Rasinkangas P."/>
            <person name="Parkhill J."/>
            <person name="Rea M.C."/>
            <person name="O'Sullivan O."/>
            <person name="Ritari J."/>
            <person name="Douillard F.P."/>
            <person name="Paul Ross R."/>
            <person name="Yang R."/>
            <person name="Briner A.E."/>
            <person name="Felis G.E."/>
            <person name="de Vos W.M."/>
            <person name="Barrangou R."/>
            <person name="Klaenhammer T.R."/>
            <person name="Caufield P.W."/>
            <person name="Cui Y."/>
            <person name="Zhang H."/>
            <person name="O'Toole P.W."/>
        </authorList>
    </citation>
    <scope>NUCLEOTIDE SEQUENCE [LARGE SCALE GENOMIC DNA]</scope>
    <source>
        <strain evidence="1 2">DSM 18527</strain>
    </source>
</reference>
<gene>
    <name evidence="1" type="ORF">FC83_GL000862</name>
</gene>
<sequence length="80" mass="9415">MIQLIELKLLSQSGNIVTYEFIVESEQRGQVQYNFESGQYRVEQQTITKYPTSYLVHLIAKLAEFSNLNQFPNSYTIAWY</sequence>
<dbReference type="Proteomes" id="UP000051236">
    <property type="component" value="Unassembled WGS sequence"/>
</dbReference>
<keyword evidence="2" id="KW-1185">Reference proteome</keyword>
<comment type="caution">
    <text evidence="1">The sequence shown here is derived from an EMBL/GenBank/DDBJ whole genome shotgun (WGS) entry which is preliminary data.</text>
</comment>